<evidence type="ECO:0008006" key="3">
    <source>
        <dbReference type="Google" id="ProtNLM"/>
    </source>
</evidence>
<organism evidence="1 2">
    <name type="scientific">Peredibacter starrii</name>
    <dbReference type="NCBI Taxonomy" id="28202"/>
    <lineage>
        <taxon>Bacteria</taxon>
        <taxon>Pseudomonadati</taxon>
        <taxon>Bdellovibrionota</taxon>
        <taxon>Bacteriovoracia</taxon>
        <taxon>Bacteriovoracales</taxon>
        <taxon>Bacteriovoracaceae</taxon>
        <taxon>Peredibacter</taxon>
    </lineage>
</organism>
<sequence length="324" mass="37656">MFKVAYYPKTSDVNSYSRNLINILKRSCEIQEISLSHFGRTLLRLLGSKHTDLIVLNWIENAILVDGKVHCRKLIKVTLKVLLLRVFFKRMVYVRHNFMPHDSRGAKRLILAFMNLVELLSNRVFVHSEAHVAPSRSYLPHPLYSFNSQENEKTESIPFTHYFVIFGRLKAYKGLDEFFKKLPKNINVVIVGSGDFDIQFHIVNESEKSNIHWIRNYVPDVELARILKKSLGTLIVSSSQTMILSGSVIFSLSAHTRIIALQSNTNLWLAEIFGTNVIRNYLSIEEMCEDLHKYSLYTFSEIEVKKIRDHFSEDKILKSFLRVM</sequence>
<reference evidence="1 2" key="1">
    <citation type="submission" date="2023-11" db="EMBL/GenBank/DDBJ databases">
        <title>Peredibacter starrii A3.12.</title>
        <authorList>
            <person name="Mitchell R.J."/>
        </authorList>
    </citation>
    <scope>NUCLEOTIDE SEQUENCE [LARGE SCALE GENOMIC DNA]</scope>
    <source>
        <strain evidence="1 2">A3.12</strain>
    </source>
</reference>
<evidence type="ECO:0000313" key="1">
    <source>
        <dbReference type="EMBL" id="WPU65841.1"/>
    </source>
</evidence>
<dbReference type="EMBL" id="CP139487">
    <property type="protein sequence ID" value="WPU65841.1"/>
    <property type="molecule type" value="Genomic_DNA"/>
</dbReference>
<dbReference type="Gene3D" id="3.40.50.2000">
    <property type="entry name" value="Glycogen Phosphorylase B"/>
    <property type="match status" value="1"/>
</dbReference>
<name>A0AAX4HRB1_9BACT</name>
<dbReference type="AlphaFoldDB" id="A0AAX4HRB1"/>
<dbReference type="Proteomes" id="UP001324634">
    <property type="component" value="Chromosome"/>
</dbReference>
<proteinExistence type="predicted"/>
<dbReference type="SUPFAM" id="SSF53756">
    <property type="entry name" value="UDP-Glycosyltransferase/glycogen phosphorylase"/>
    <property type="match status" value="1"/>
</dbReference>
<keyword evidence="2" id="KW-1185">Reference proteome</keyword>
<dbReference type="RefSeq" id="WP_321397118.1">
    <property type="nucleotide sequence ID" value="NZ_CP139487.1"/>
</dbReference>
<evidence type="ECO:0000313" key="2">
    <source>
        <dbReference type="Proteomes" id="UP001324634"/>
    </source>
</evidence>
<gene>
    <name evidence="1" type="ORF">SOO65_03695</name>
</gene>
<accession>A0AAX4HRB1</accession>
<protein>
    <recommendedName>
        <fullName evidence="3">Glycosyltransferase</fullName>
    </recommendedName>
</protein>
<dbReference type="KEGG" id="psti:SOO65_03695"/>